<dbReference type="InterPro" id="IPR000719">
    <property type="entry name" value="Prot_kinase_dom"/>
</dbReference>
<feature type="repeat" description="WD" evidence="3">
    <location>
        <begin position="606"/>
        <end position="647"/>
    </location>
</feature>
<dbReference type="AlphaFoldDB" id="A0AAU8JGW4"/>
<evidence type="ECO:0000256" key="3">
    <source>
        <dbReference type="PROSITE-ProRule" id="PRU00221"/>
    </source>
</evidence>
<dbReference type="PROSITE" id="PS50294">
    <property type="entry name" value="WD_REPEATS_REGION"/>
    <property type="match status" value="6"/>
</dbReference>
<accession>A0AAU8JGW4</accession>
<dbReference type="EC" id="2.7.11.1" evidence="7"/>
<dbReference type="EMBL" id="CP159837">
    <property type="protein sequence ID" value="XCM38489.1"/>
    <property type="molecule type" value="Genomic_DNA"/>
</dbReference>
<dbReference type="PRINTS" id="PR00320">
    <property type="entry name" value="GPROTEINBRPT"/>
</dbReference>
<dbReference type="SUPFAM" id="SSF50978">
    <property type="entry name" value="WD40 repeat-like"/>
    <property type="match status" value="1"/>
</dbReference>
<evidence type="ECO:0000256" key="4">
    <source>
        <dbReference type="PROSITE-ProRule" id="PRU10141"/>
    </source>
</evidence>
<feature type="compositionally biased region" description="Low complexity" evidence="5">
    <location>
        <begin position="312"/>
        <end position="323"/>
    </location>
</feature>
<feature type="domain" description="Protein kinase" evidence="6">
    <location>
        <begin position="34"/>
        <end position="290"/>
    </location>
</feature>
<dbReference type="PROSITE" id="PS00107">
    <property type="entry name" value="PROTEIN_KINASE_ATP"/>
    <property type="match status" value="1"/>
</dbReference>
<feature type="repeat" description="WD" evidence="3">
    <location>
        <begin position="376"/>
        <end position="410"/>
    </location>
</feature>
<dbReference type="PROSITE" id="PS00678">
    <property type="entry name" value="WD_REPEATS_1"/>
    <property type="match status" value="3"/>
</dbReference>
<sequence>MTLCLNLHCPNPQNPDQNLFCQNCGQKLLLGDKYRVLKPIGCGNYSRTFIGIAEAEATKPRCIIKQFRHQSKQAANSFEQELANLSELGQHPQIPALIDALEKNDRQYLIQEFIPGKNLEAELRDTGSFNEANIRELLESILPVLHLIHNYGLIHRDIKPENIIRSDIRSEKNQSLVLVDFGVAKQMNSLAMLSPGTMVGSAEYTAPEQLMGQAVFASDIYSLGVTCVHLLTEMTPFDLFDSLEGVWVWRDYLRSAISPALARILDKMLWPVSHRYDAAKAVLADLDPALSRQLIKQLPKSYQIKAKKVPKSTTSSPNSPENSQKPSPLAIEKISPPQTVNELPSPVVAKSPRIPKWQCVQTLNAATADTPGIPEVTAIAFSTQCRALIAGCADGTIKLWDFTTGELLHTLTAHPHPVTCLAITPNGQTLVSGSADGRILVWRLWQLGTAELHQGVPPTLRFELTGHRSVVASVAIAPDGLTLASGSRDQTICLWNLPTGELTQILKGHSQQVISVAFNPNRHLLGDLLASGSADQKIKLWQLDKSTHPGKPAERAELAELAELTGHLGAVYGVAIAPDGRLLISSSWDRTIKIWDLQTRQVLHSLTGPMLPSTTLAIAPNGKTFASGSYDATIKLWDLTTGQLQTTLTEHSKAVTSVIFSPDGKTLASGSSDSTVKIWRCE</sequence>
<feature type="repeat" description="WD" evidence="3">
    <location>
        <begin position="411"/>
        <end position="444"/>
    </location>
</feature>
<proteinExistence type="predicted"/>
<dbReference type="PROSITE" id="PS50082">
    <property type="entry name" value="WD_REPEATS_2"/>
    <property type="match status" value="7"/>
</dbReference>
<dbReference type="SMART" id="SM00220">
    <property type="entry name" value="S_TKc"/>
    <property type="match status" value="1"/>
</dbReference>
<feature type="repeat" description="WD" evidence="3">
    <location>
        <begin position="464"/>
        <end position="505"/>
    </location>
</feature>
<dbReference type="Gene3D" id="2.130.10.10">
    <property type="entry name" value="YVTN repeat-like/Quinoprotein amine dehydrogenase"/>
    <property type="match status" value="3"/>
</dbReference>
<dbReference type="CDD" id="cd14014">
    <property type="entry name" value="STKc_PknB_like"/>
    <property type="match status" value="1"/>
</dbReference>
<dbReference type="InterPro" id="IPR011009">
    <property type="entry name" value="Kinase-like_dom_sf"/>
</dbReference>
<dbReference type="InterPro" id="IPR015943">
    <property type="entry name" value="WD40/YVTN_repeat-like_dom_sf"/>
</dbReference>
<dbReference type="Gene3D" id="1.10.510.10">
    <property type="entry name" value="Transferase(Phosphotransferase) domain 1"/>
    <property type="match status" value="1"/>
</dbReference>
<dbReference type="InterPro" id="IPR020472">
    <property type="entry name" value="WD40_PAC1"/>
</dbReference>
<dbReference type="PANTHER" id="PTHR19848:SF8">
    <property type="entry name" value="F-BOX AND WD REPEAT DOMAIN CONTAINING 7"/>
    <property type="match status" value="1"/>
</dbReference>
<keyword evidence="7" id="KW-0808">Transferase</keyword>
<feature type="repeat" description="WD" evidence="3">
    <location>
        <begin position="648"/>
        <end position="682"/>
    </location>
</feature>
<organism evidence="7">
    <name type="scientific">Planktothricoides raciborskii GIHE-MW2</name>
    <dbReference type="NCBI Taxonomy" id="2792601"/>
    <lineage>
        <taxon>Bacteria</taxon>
        <taxon>Bacillati</taxon>
        <taxon>Cyanobacteriota</taxon>
        <taxon>Cyanophyceae</taxon>
        <taxon>Oscillatoriophycideae</taxon>
        <taxon>Oscillatoriales</taxon>
        <taxon>Oscillatoriaceae</taxon>
        <taxon>Planktothricoides</taxon>
    </lineage>
</organism>
<evidence type="ECO:0000313" key="7">
    <source>
        <dbReference type="EMBL" id="XCM38489.1"/>
    </source>
</evidence>
<feature type="binding site" evidence="4">
    <location>
        <position position="65"/>
    </location>
    <ligand>
        <name>ATP</name>
        <dbReference type="ChEBI" id="CHEBI:30616"/>
    </ligand>
</feature>
<dbReference type="GO" id="GO:0005524">
    <property type="term" value="F:ATP binding"/>
    <property type="evidence" value="ECO:0007669"/>
    <property type="project" value="UniProtKB-UniRule"/>
</dbReference>
<evidence type="ECO:0000256" key="2">
    <source>
        <dbReference type="ARBA" id="ARBA00022737"/>
    </source>
</evidence>
<dbReference type="InterPro" id="IPR001680">
    <property type="entry name" value="WD40_rpt"/>
</dbReference>
<dbReference type="PROSITE" id="PS50011">
    <property type="entry name" value="PROTEIN_KINASE_DOM"/>
    <property type="match status" value="1"/>
</dbReference>
<dbReference type="NCBIfam" id="NF045510">
    <property type="entry name" value="4Cys_prefix_kin"/>
    <property type="match status" value="1"/>
</dbReference>
<dbReference type="Pfam" id="PF00400">
    <property type="entry name" value="WD40"/>
    <property type="match status" value="7"/>
</dbReference>
<dbReference type="CDD" id="cd00200">
    <property type="entry name" value="WD40"/>
    <property type="match status" value="1"/>
</dbReference>
<keyword evidence="4" id="KW-0547">Nucleotide-binding</keyword>
<dbReference type="SUPFAM" id="SSF56112">
    <property type="entry name" value="Protein kinase-like (PK-like)"/>
    <property type="match status" value="1"/>
</dbReference>
<feature type="repeat" description="WD" evidence="3">
    <location>
        <begin position="564"/>
        <end position="605"/>
    </location>
</feature>
<gene>
    <name evidence="7" type="ORF">ABWT76_001342</name>
</gene>
<dbReference type="InterPro" id="IPR017441">
    <property type="entry name" value="Protein_kinase_ATP_BS"/>
</dbReference>
<dbReference type="Pfam" id="PF00069">
    <property type="entry name" value="Pkinase"/>
    <property type="match status" value="1"/>
</dbReference>
<dbReference type="SMART" id="SM00320">
    <property type="entry name" value="WD40"/>
    <property type="match status" value="7"/>
</dbReference>
<feature type="repeat" description="WD" evidence="3">
    <location>
        <begin position="506"/>
        <end position="544"/>
    </location>
</feature>
<keyword evidence="1 3" id="KW-0853">WD repeat</keyword>
<reference evidence="7" key="1">
    <citation type="submission" date="2024-07" db="EMBL/GenBank/DDBJ databases">
        <authorList>
            <person name="Kim Y.J."/>
            <person name="Jeong J.Y."/>
        </authorList>
    </citation>
    <scope>NUCLEOTIDE SEQUENCE</scope>
    <source>
        <strain evidence="7">GIHE-MW2</strain>
    </source>
</reference>
<dbReference type="PANTHER" id="PTHR19848">
    <property type="entry name" value="WD40 REPEAT PROTEIN"/>
    <property type="match status" value="1"/>
</dbReference>
<protein>
    <submittedName>
        <fullName evidence="7">Serine/threonine-protein kinase</fullName>
        <ecNumber evidence="7">2.7.11.1</ecNumber>
    </submittedName>
</protein>
<name>A0AAU8JGW4_9CYAN</name>
<dbReference type="InterPro" id="IPR019775">
    <property type="entry name" value="WD40_repeat_CS"/>
</dbReference>
<evidence type="ECO:0000256" key="5">
    <source>
        <dbReference type="SAM" id="MobiDB-lite"/>
    </source>
</evidence>
<dbReference type="GO" id="GO:0004674">
    <property type="term" value="F:protein serine/threonine kinase activity"/>
    <property type="evidence" value="ECO:0007669"/>
    <property type="project" value="UniProtKB-EC"/>
</dbReference>
<feature type="region of interest" description="Disordered" evidence="5">
    <location>
        <begin position="306"/>
        <end position="331"/>
    </location>
</feature>
<evidence type="ECO:0000259" key="6">
    <source>
        <dbReference type="PROSITE" id="PS50011"/>
    </source>
</evidence>
<keyword evidence="7" id="KW-0418">Kinase</keyword>
<dbReference type="InterPro" id="IPR036322">
    <property type="entry name" value="WD40_repeat_dom_sf"/>
</dbReference>
<keyword evidence="2" id="KW-0677">Repeat</keyword>
<evidence type="ECO:0000256" key="1">
    <source>
        <dbReference type="ARBA" id="ARBA00022574"/>
    </source>
</evidence>
<keyword evidence="4" id="KW-0067">ATP-binding</keyword>
<dbReference type="RefSeq" id="WP_054466750.1">
    <property type="nucleotide sequence ID" value="NZ_CP159837.1"/>
</dbReference>